<dbReference type="InterPro" id="IPR022459">
    <property type="entry name" value="Lysine_aminomutase"/>
</dbReference>
<evidence type="ECO:0000256" key="8">
    <source>
        <dbReference type="ARBA" id="ARBA00022691"/>
    </source>
</evidence>
<dbReference type="Pfam" id="PF04055">
    <property type="entry name" value="Radical_SAM"/>
    <property type="match status" value="1"/>
</dbReference>
<evidence type="ECO:0000256" key="14">
    <source>
        <dbReference type="PIRSR" id="PIRSR603739-50"/>
    </source>
</evidence>
<evidence type="ECO:0000256" key="3">
    <source>
        <dbReference type="ARBA" id="ARBA00001966"/>
    </source>
</evidence>
<dbReference type="Proteomes" id="UP000215059">
    <property type="component" value="Unassembled WGS sequence"/>
</dbReference>
<evidence type="ECO:0000256" key="12">
    <source>
        <dbReference type="ARBA" id="ARBA00023014"/>
    </source>
</evidence>
<dbReference type="OrthoDB" id="9768064at2"/>
<dbReference type="Gene3D" id="3.20.20.70">
    <property type="entry name" value="Aldolase class I"/>
    <property type="match status" value="1"/>
</dbReference>
<dbReference type="SFLD" id="SFLDF00283">
    <property type="entry name" value="L-lysine_2_3-aminomutase_(LAM"/>
    <property type="match status" value="1"/>
</dbReference>
<dbReference type="Gene3D" id="6.10.140.1170">
    <property type="match status" value="1"/>
</dbReference>
<evidence type="ECO:0000256" key="9">
    <source>
        <dbReference type="ARBA" id="ARBA00022723"/>
    </source>
</evidence>
<evidence type="ECO:0000256" key="1">
    <source>
        <dbReference type="ARBA" id="ARBA00000911"/>
    </source>
</evidence>
<protein>
    <recommendedName>
        <fullName evidence="6">L-lysine 2,3-aminomutase</fullName>
        <ecNumber evidence="5">5.4.3.2</ecNumber>
    </recommendedName>
</protein>
<feature type="compositionally biased region" description="Basic and acidic residues" evidence="15">
    <location>
        <begin position="428"/>
        <end position="470"/>
    </location>
</feature>
<comment type="caution">
    <text evidence="17">The sequence shown here is derived from an EMBL/GenBank/DDBJ whole genome shotgun (WGS) entry which is preliminary data.</text>
</comment>
<dbReference type="InterPro" id="IPR058240">
    <property type="entry name" value="rSAM_sf"/>
</dbReference>
<dbReference type="InterPro" id="IPR025895">
    <property type="entry name" value="LAM_C_dom"/>
</dbReference>
<evidence type="ECO:0000256" key="2">
    <source>
        <dbReference type="ARBA" id="ARBA00001933"/>
    </source>
</evidence>
<proteinExistence type="inferred from homology"/>
<sequence>MPVINGLYKPKKHWKEYEIWKDVTEEQWNDWLWQLTNTVRNLKDLRKVVNLTPEEEEGVKISTMTIPLNITPYYAWLMDQDDSRCPIRMQSVPIGKEILKTKYDLEDPLHEDEDSPVPGLTHRYPDRVLFLVTNQCSMYCRYCTRRRFSGQIGMGVPKKQLDAAIDYIRNSPQVRDCLISGGDGLLINDNILEYILKNLREIPHLEIIRIGTRAPVVFPQRITENLCNILKKYHPVWLNTHFNTSIEITEESKRACDMLANAGVPLGNQSVILAGINDSAPIMKKLMHDLVKIRVRPYYIYQCDLSEGIGHFRAPVSKGLEIIEALRGHTSGYAVPTFVVDAPGGGGKISLQPNYLISQSPDKVVLRNFEGVITSYPEPKNYVAGRADAYFEEVMGTGHHSPAIGVTALMRDEKFNLVPEGLNRLDRRKNYEVNPEHSTLKDKRDKRDEMKERKFKHEQSQYDESGKKASAEASGDIS</sequence>
<keyword evidence="7" id="KW-0004">4Fe-4S</keyword>
<dbReference type="SFLD" id="SFLDG01070">
    <property type="entry name" value="PLP-dependent"/>
    <property type="match status" value="1"/>
</dbReference>
<keyword evidence="12" id="KW-0411">Iron-sulfur</keyword>
<dbReference type="RefSeq" id="WP_094250672.1">
    <property type="nucleotide sequence ID" value="NZ_JBHLXL010000001.1"/>
</dbReference>
<name>A0A235FBQ6_9BACL</name>
<comment type="cofactor">
    <cofactor evidence="3">
        <name>[4Fe-4S] cluster</name>
        <dbReference type="ChEBI" id="CHEBI:49883"/>
    </cofactor>
</comment>
<keyword evidence="13" id="KW-0413">Isomerase</keyword>
<dbReference type="InterPro" id="IPR013785">
    <property type="entry name" value="Aldolase_TIM"/>
</dbReference>
<feature type="region of interest" description="Disordered" evidence="15">
    <location>
        <begin position="428"/>
        <end position="478"/>
    </location>
</feature>
<reference evidence="17 18" key="1">
    <citation type="submission" date="2017-07" db="EMBL/GenBank/DDBJ databases">
        <title>Fictibacillus sp. nov. GDSW-R2A3 Genome sequencing and assembly.</title>
        <authorList>
            <person name="Mayilraj S."/>
        </authorList>
    </citation>
    <scope>NUCLEOTIDE SEQUENCE [LARGE SCALE GENOMIC DNA]</scope>
    <source>
        <strain evidence="17 18">GDSW-R2A3</strain>
    </source>
</reference>
<dbReference type="GO" id="GO:0051539">
    <property type="term" value="F:4 iron, 4 sulfur cluster binding"/>
    <property type="evidence" value="ECO:0007669"/>
    <property type="project" value="UniProtKB-KW"/>
</dbReference>
<evidence type="ECO:0000256" key="7">
    <source>
        <dbReference type="ARBA" id="ARBA00022485"/>
    </source>
</evidence>
<evidence type="ECO:0000256" key="13">
    <source>
        <dbReference type="ARBA" id="ARBA00023235"/>
    </source>
</evidence>
<keyword evidence="9" id="KW-0479">Metal-binding</keyword>
<comment type="similarity">
    <text evidence="4">Belongs to the radical SAM superfamily. KamA family.</text>
</comment>
<comment type="catalytic activity">
    <reaction evidence="1">
        <text>L-lysine = (3S)-3,6-diaminohexanoate</text>
        <dbReference type="Rhea" id="RHEA:19177"/>
        <dbReference type="ChEBI" id="CHEBI:32551"/>
        <dbReference type="ChEBI" id="CHEBI:57434"/>
        <dbReference type="EC" id="5.4.3.2"/>
    </reaction>
</comment>
<dbReference type="GO" id="GO:0050066">
    <property type="term" value="F:L-lysine 2,3-aminomutase activity"/>
    <property type="evidence" value="ECO:0007669"/>
    <property type="project" value="UniProtKB-EC"/>
</dbReference>
<dbReference type="SUPFAM" id="SSF102114">
    <property type="entry name" value="Radical SAM enzymes"/>
    <property type="match status" value="1"/>
</dbReference>
<evidence type="ECO:0000259" key="16">
    <source>
        <dbReference type="PROSITE" id="PS51918"/>
    </source>
</evidence>
<dbReference type="EC" id="5.4.3.2" evidence="5"/>
<dbReference type="PROSITE" id="PS51918">
    <property type="entry name" value="RADICAL_SAM"/>
    <property type="match status" value="1"/>
</dbReference>
<accession>A0A235FBQ6</accession>
<dbReference type="InterPro" id="IPR007197">
    <property type="entry name" value="rSAM"/>
</dbReference>
<evidence type="ECO:0000256" key="10">
    <source>
        <dbReference type="ARBA" id="ARBA00022898"/>
    </source>
</evidence>
<gene>
    <name evidence="17" type="primary">ablA</name>
    <name evidence="17" type="ORF">CGZ90_02080</name>
</gene>
<dbReference type="PANTHER" id="PTHR30538">
    <property type="entry name" value="LYSINE 2,3-AMINOMUTASE-RELATED"/>
    <property type="match status" value="1"/>
</dbReference>
<dbReference type="InterPro" id="IPR003739">
    <property type="entry name" value="Lys_aminomutase/Glu_NH3_mut"/>
</dbReference>
<dbReference type="NCBIfam" id="TIGR00238">
    <property type="entry name" value="KamA family radical SAM protein"/>
    <property type="match status" value="1"/>
</dbReference>
<dbReference type="FunFam" id="3.20.20.70:FF:000095">
    <property type="entry name" value="Lysine 2,3-aminomutase"/>
    <property type="match status" value="1"/>
</dbReference>
<dbReference type="GO" id="GO:0046872">
    <property type="term" value="F:metal ion binding"/>
    <property type="evidence" value="ECO:0007669"/>
    <property type="project" value="UniProtKB-KW"/>
</dbReference>
<evidence type="ECO:0000313" key="17">
    <source>
        <dbReference type="EMBL" id="OYD58711.1"/>
    </source>
</evidence>
<comment type="cofactor">
    <cofactor evidence="2 14">
        <name>pyridoxal 5'-phosphate</name>
        <dbReference type="ChEBI" id="CHEBI:597326"/>
    </cofactor>
</comment>
<dbReference type="CDD" id="cd01335">
    <property type="entry name" value="Radical_SAM"/>
    <property type="match status" value="1"/>
</dbReference>
<keyword evidence="8" id="KW-0949">S-adenosyl-L-methionine</keyword>
<evidence type="ECO:0000313" key="18">
    <source>
        <dbReference type="Proteomes" id="UP000215059"/>
    </source>
</evidence>
<dbReference type="NCBIfam" id="TIGR03820">
    <property type="entry name" value="lys_2_3_AblA"/>
    <property type="match status" value="1"/>
</dbReference>
<dbReference type="PANTHER" id="PTHR30538:SF1">
    <property type="entry name" value="L-LYSINE 2,3-AMINOMUTASE"/>
    <property type="match status" value="1"/>
</dbReference>
<evidence type="ECO:0000256" key="15">
    <source>
        <dbReference type="SAM" id="MobiDB-lite"/>
    </source>
</evidence>
<dbReference type="AlphaFoldDB" id="A0A235FBQ6"/>
<feature type="modified residue" description="N6-(pyridoxal phosphate)lysine" evidence="14">
    <location>
        <position position="348"/>
    </location>
</feature>
<keyword evidence="18" id="KW-1185">Reference proteome</keyword>
<evidence type="ECO:0000256" key="5">
    <source>
        <dbReference type="ARBA" id="ARBA00012144"/>
    </source>
</evidence>
<evidence type="ECO:0000256" key="6">
    <source>
        <dbReference type="ARBA" id="ARBA00022363"/>
    </source>
</evidence>
<organism evidence="17 18">
    <name type="scientific">Fictibacillus aquaticus</name>
    <dbReference type="NCBI Taxonomy" id="2021314"/>
    <lineage>
        <taxon>Bacteria</taxon>
        <taxon>Bacillati</taxon>
        <taxon>Bacillota</taxon>
        <taxon>Bacilli</taxon>
        <taxon>Bacillales</taxon>
        <taxon>Fictibacillaceae</taxon>
        <taxon>Fictibacillus</taxon>
    </lineage>
</organism>
<keyword evidence="11" id="KW-0408">Iron</keyword>
<feature type="domain" description="Radical SAM core" evidence="16">
    <location>
        <begin position="122"/>
        <end position="334"/>
    </location>
</feature>
<dbReference type="SFLD" id="SFLDS00029">
    <property type="entry name" value="Radical_SAM"/>
    <property type="match status" value="1"/>
</dbReference>
<keyword evidence="10 14" id="KW-0663">Pyridoxal phosphate</keyword>
<evidence type="ECO:0000256" key="4">
    <source>
        <dbReference type="ARBA" id="ARBA00008703"/>
    </source>
</evidence>
<dbReference type="EMBL" id="NOII01000001">
    <property type="protein sequence ID" value="OYD58711.1"/>
    <property type="molecule type" value="Genomic_DNA"/>
</dbReference>
<dbReference type="Gene3D" id="6.20.120.40">
    <property type="match status" value="1"/>
</dbReference>
<dbReference type="Pfam" id="PF12544">
    <property type="entry name" value="LAM_C"/>
    <property type="match status" value="1"/>
</dbReference>
<evidence type="ECO:0000256" key="11">
    <source>
        <dbReference type="ARBA" id="ARBA00023004"/>
    </source>
</evidence>